<proteinExistence type="predicted"/>
<evidence type="ECO:0000313" key="3">
    <source>
        <dbReference type="Proteomes" id="UP001147747"/>
    </source>
</evidence>
<feature type="compositionally biased region" description="Low complexity" evidence="1">
    <location>
        <begin position="82"/>
        <end position="97"/>
    </location>
</feature>
<feature type="region of interest" description="Disordered" evidence="1">
    <location>
        <begin position="129"/>
        <end position="171"/>
    </location>
</feature>
<gene>
    <name evidence="2" type="ORF">N7509_011694</name>
</gene>
<sequence length="513" mass="55424">MSTKSPRTPDRSALGESWVMASTASIREGDVLENVQEKQADHDRPELASPTPTPRSVRTSNSRTPNEEQDKKSKQKPNDKLSQSSESLASSSSSWISTSGPELIMPSIYEAPISEASWVAPNMRSATPTAAAAKQAVDKGTGMRKRRKITTNPKSTRSPDAGSSTSEAEQNIKQGPLARFIGSLNQRTTLRNTINTLLVATILHLLFLPEIIYSKQELCSIPGIKSLYPSSCIQLYPRNPSHNPTTNNNNNKPITPEETIFAAQTHLESIFTSSLATLLPLAPILKESESKLQSLQTTLQTTFPSARHALALEFQGGDSALHLRSAIDSLLASPPTKESTGTSIARDTRLAAQLRRRAEYLDRLRSQIHGKTEGLATRFGTLDDHLTAVDGIISRETRRASLDSLVRGGTGGDGLGGFQSVLHSLSKYTFGTKLFGGSESGSESTWSEAAASEAAAGEAEEGEGEDMPGPATTLAMMRLAATHHVPVADSVEKLSRQLRDLQRARGSTWVHYD</sequence>
<keyword evidence="3" id="KW-1185">Reference proteome</keyword>
<dbReference type="GeneID" id="81375311"/>
<feature type="compositionally biased region" description="Basic and acidic residues" evidence="1">
    <location>
        <begin position="65"/>
        <end position="79"/>
    </location>
</feature>
<feature type="compositionally biased region" description="Polar residues" evidence="1">
    <location>
        <begin position="54"/>
        <end position="64"/>
    </location>
</feature>
<dbReference type="OrthoDB" id="4179406at2759"/>
<evidence type="ECO:0000313" key="2">
    <source>
        <dbReference type="EMBL" id="KAJ5378575.1"/>
    </source>
</evidence>
<comment type="caution">
    <text evidence="2">The sequence shown here is derived from an EMBL/GenBank/DDBJ whole genome shotgun (WGS) entry which is preliminary data.</text>
</comment>
<protein>
    <submittedName>
        <fullName evidence="2">Uncharacterized protein</fullName>
    </submittedName>
</protein>
<organism evidence="2 3">
    <name type="scientific">Penicillium cosmopolitanum</name>
    <dbReference type="NCBI Taxonomy" id="1131564"/>
    <lineage>
        <taxon>Eukaryota</taxon>
        <taxon>Fungi</taxon>
        <taxon>Dikarya</taxon>
        <taxon>Ascomycota</taxon>
        <taxon>Pezizomycotina</taxon>
        <taxon>Eurotiomycetes</taxon>
        <taxon>Eurotiomycetidae</taxon>
        <taxon>Eurotiales</taxon>
        <taxon>Aspergillaceae</taxon>
        <taxon>Penicillium</taxon>
    </lineage>
</organism>
<accession>A0A9W9SHP4</accession>
<feature type="compositionally biased region" description="Low complexity" evidence="1">
    <location>
        <begin position="438"/>
        <end position="457"/>
    </location>
</feature>
<feature type="compositionally biased region" description="Basic and acidic residues" evidence="1">
    <location>
        <begin position="27"/>
        <end position="46"/>
    </location>
</feature>
<reference evidence="2" key="1">
    <citation type="submission" date="2022-12" db="EMBL/GenBank/DDBJ databases">
        <authorList>
            <person name="Petersen C."/>
        </authorList>
    </citation>
    <scope>NUCLEOTIDE SEQUENCE</scope>
    <source>
        <strain evidence="2">IBT 29677</strain>
    </source>
</reference>
<dbReference type="EMBL" id="JAPZBU010000011">
    <property type="protein sequence ID" value="KAJ5378575.1"/>
    <property type="molecule type" value="Genomic_DNA"/>
</dbReference>
<feature type="compositionally biased region" description="Polar residues" evidence="1">
    <location>
        <begin position="150"/>
        <end position="171"/>
    </location>
</feature>
<reference evidence="2" key="2">
    <citation type="journal article" date="2023" name="IMA Fungus">
        <title>Comparative genomic study of the Penicillium genus elucidates a diverse pangenome and 15 lateral gene transfer events.</title>
        <authorList>
            <person name="Petersen C."/>
            <person name="Sorensen T."/>
            <person name="Nielsen M.R."/>
            <person name="Sondergaard T.E."/>
            <person name="Sorensen J.L."/>
            <person name="Fitzpatrick D.A."/>
            <person name="Frisvad J.C."/>
            <person name="Nielsen K.L."/>
        </authorList>
    </citation>
    <scope>NUCLEOTIDE SEQUENCE</scope>
    <source>
        <strain evidence="2">IBT 29677</strain>
    </source>
</reference>
<dbReference type="Proteomes" id="UP001147747">
    <property type="component" value="Unassembled WGS sequence"/>
</dbReference>
<feature type="region of interest" description="Disordered" evidence="1">
    <location>
        <begin position="1"/>
        <end position="97"/>
    </location>
</feature>
<dbReference type="AlphaFoldDB" id="A0A9W9SHP4"/>
<evidence type="ECO:0000256" key="1">
    <source>
        <dbReference type="SAM" id="MobiDB-lite"/>
    </source>
</evidence>
<name>A0A9W9SHP4_9EURO</name>
<dbReference type="RefSeq" id="XP_056482361.1">
    <property type="nucleotide sequence ID" value="XM_056636331.1"/>
</dbReference>
<feature type="region of interest" description="Disordered" evidence="1">
    <location>
        <begin position="438"/>
        <end position="470"/>
    </location>
</feature>